<evidence type="ECO:0000313" key="3">
    <source>
        <dbReference type="Proteomes" id="UP001232063"/>
    </source>
</evidence>
<evidence type="ECO:0000313" key="2">
    <source>
        <dbReference type="EMBL" id="MDJ1501567.1"/>
    </source>
</evidence>
<dbReference type="EMBL" id="JASJOU010000003">
    <property type="protein sequence ID" value="MDJ1501567.1"/>
    <property type="molecule type" value="Genomic_DNA"/>
</dbReference>
<dbReference type="Pfam" id="PF13569">
    <property type="entry name" value="DUF4132"/>
    <property type="match status" value="1"/>
</dbReference>
<dbReference type="RefSeq" id="WP_314511059.1">
    <property type="nucleotide sequence ID" value="NZ_JASJOU010000003.1"/>
</dbReference>
<feature type="domain" description="DUF4132" evidence="1">
    <location>
        <begin position="724"/>
        <end position="905"/>
    </location>
</feature>
<evidence type="ECO:0000259" key="1">
    <source>
        <dbReference type="Pfam" id="PF13569"/>
    </source>
</evidence>
<reference evidence="2" key="1">
    <citation type="submission" date="2023-05" db="EMBL/GenBank/DDBJ databases">
        <authorList>
            <person name="Zhang X."/>
        </authorList>
    </citation>
    <scope>NUCLEOTIDE SEQUENCE</scope>
    <source>
        <strain evidence="2">BD1B2-1</strain>
    </source>
</reference>
<name>A0AAE3R4S1_9BACT</name>
<protein>
    <submittedName>
        <fullName evidence="2">DUF4132 domain-containing protein</fullName>
    </submittedName>
</protein>
<dbReference type="SUPFAM" id="SSF48371">
    <property type="entry name" value="ARM repeat"/>
    <property type="match status" value="2"/>
</dbReference>
<accession>A0AAE3R4S1</accession>
<dbReference type="InterPro" id="IPR025406">
    <property type="entry name" value="DUF4132"/>
</dbReference>
<keyword evidence="3" id="KW-1185">Reference proteome</keyword>
<comment type="caution">
    <text evidence="2">The sequence shown here is derived from an EMBL/GenBank/DDBJ whole genome shotgun (WGS) entry which is preliminary data.</text>
</comment>
<dbReference type="InterPro" id="IPR011989">
    <property type="entry name" value="ARM-like"/>
</dbReference>
<organism evidence="2 3">
    <name type="scientific">Xanthocytophaga agilis</name>
    <dbReference type="NCBI Taxonomy" id="3048010"/>
    <lineage>
        <taxon>Bacteria</taxon>
        <taxon>Pseudomonadati</taxon>
        <taxon>Bacteroidota</taxon>
        <taxon>Cytophagia</taxon>
        <taxon>Cytophagales</taxon>
        <taxon>Rhodocytophagaceae</taxon>
        <taxon>Xanthocytophaga</taxon>
    </lineage>
</organism>
<dbReference type="AlphaFoldDB" id="A0AAE3R4S1"/>
<dbReference type="Gene3D" id="1.25.10.10">
    <property type="entry name" value="Leucine-rich Repeat Variant"/>
    <property type="match status" value="1"/>
</dbReference>
<dbReference type="InterPro" id="IPR016024">
    <property type="entry name" value="ARM-type_fold"/>
</dbReference>
<proteinExistence type="predicted"/>
<dbReference type="Proteomes" id="UP001232063">
    <property type="component" value="Unassembled WGS sequence"/>
</dbReference>
<sequence length="996" mass="113928">MALTTQQVEAFFSDCHAKDAQQKNSFINDADYIKHMQEVEDFILGKTTTMPNMRNVGWNFHSWGLHDLPNLIPVAQSWGIYEERILSFVFHKNNKDLSWWMEYWMRDQIAQSGDFDVMAQLAPILKKSGMKDKDILMFGMDNYDDPYFLYEEGANDTENPQTDKPSSFGKYVLSFLPQQARLVMDANADEDNSRFELCRLLYYHHRETLNEYVDEFIVPKSGYHHNGLDSDVVNFLLEKDAASFEKAIIKGIEKQIKQQQIDPIDVYSNWKKLDKAFPGKYESQLTKFYKDYLDHFETGATKGTWGYSDEYSWDDNQRKYLTVLSFEDMLERDPVAAQARLVPFIKNSPFLVPDFLTFLDEKFGADAMKYWPDALGKNPKDVGNEYFKTLFEIIEKYDFSSIEDSLWDLTKTKSKRIRFMLATVLSKQGDKAIARSKDLLNAKTADTRQTAALILAKINTEESIAILSAAFNSEKNDDARDVMLESLANKLYGEANDKLLADMVEFAKQRGKISESPISWIKPNALPTLYKTDGTAVTTDEVIFLLYRMSRAKGIRPDLEAKVLLSLIDRSKSGDFAKKLFKLYIDNGADAKQKYCLTLAGLLGDDETVNLLRNQVNTWVDNSRGKMAEYAVGALAMIGSNKALRTVEFFSRKYQNKNSNVGSAAHAALEEAAEELGMDMNELADSIIPDFDFDGMFKTFTVNDSEYRAFIDVNFKMAFLDEDGKKLKSAPKGTAKEVQDEFKLITKEVRDVVKSQSPRLEQYMVTGRRWELDAWQKFFLGNPIMFVYATRLVWGAFDANGQLLTTFWCAEDTSLMSLEDEEVELSEETATIGMIHPLMITPEEREAWNQKFFDLHIEPIFPQMQREVITIDEKEKAAVESNTFSGKKIEQGALYLAKTLEKLGWRRAEVSDGGYVPAYEKAFPHLRVRAEIETEGITVGYYDEDAYLGRLHFESYASENYGNKLAFGNIPGIVYSEVMADLRKILPPAESKEGKE</sequence>
<gene>
    <name evidence="2" type="ORF">QNI22_12950</name>
</gene>
<dbReference type="Pfam" id="PF13646">
    <property type="entry name" value="HEAT_2"/>
    <property type="match status" value="1"/>
</dbReference>